<dbReference type="SMART" id="SM00318">
    <property type="entry name" value="SNc"/>
    <property type="match status" value="1"/>
</dbReference>
<reference evidence="6" key="1">
    <citation type="journal article" date="2019" name="Int. J. Syst. Evol. Microbiol.">
        <title>The Global Catalogue of Microorganisms (GCM) 10K type strain sequencing project: providing services to taxonomists for standard genome sequencing and annotation.</title>
        <authorList>
            <consortium name="The Broad Institute Genomics Platform"/>
            <consortium name="The Broad Institute Genome Sequencing Center for Infectious Disease"/>
            <person name="Wu L."/>
            <person name="Ma J."/>
        </authorList>
    </citation>
    <scope>NUCLEOTIDE SEQUENCE [LARGE SCALE GENOMIC DNA]</scope>
    <source>
        <strain evidence="6">CGMCC 1.15790</strain>
    </source>
</reference>
<keyword evidence="1" id="KW-0540">Nuclease</keyword>
<evidence type="ECO:0000259" key="4">
    <source>
        <dbReference type="PROSITE" id="PS50830"/>
    </source>
</evidence>
<evidence type="ECO:0000313" key="6">
    <source>
        <dbReference type="Proteomes" id="UP001596143"/>
    </source>
</evidence>
<dbReference type="PROSITE" id="PS51257">
    <property type="entry name" value="PROKAR_LIPOPROTEIN"/>
    <property type="match status" value="1"/>
</dbReference>
<evidence type="ECO:0000256" key="3">
    <source>
        <dbReference type="ARBA" id="ARBA00022801"/>
    </source>
</evidence>
<comment type="caution">
    <text evidence="5">The sequence shown here is derived from an EMBL/GenBank/DDBJ whole genome shotgun (WGS) entry which is preliminary data.</text>
</comment>
<dbReference type="PROSITE" id="PS50830">
    <property type="entry name" value="TNASE_3"/>
    <property type="match status" value="1"/>
</dbReference>
<proteinExistence type="predicted"/>
<keyword evidence="6" id="KW-1185">Reference proteome</keyword>
<accession>A0ABW0U954</accession>
<dbReference type="RefSeq" id="WP_270897637.1">
    <property type="nucleotide sequence ID" value="NZ_JBHSPF010000079.1"/>
</dbReference>
<organism evidence="5 6">
    <name type="scientific">Aliibacillus thermotolerans</name>
    <dbReference type="NCBI Taxonomy" id="1834418"/>
    <lineage>
        <taxon>Bacteria</taxon>
        <taxon>Bacillati</taxon>
        <taxon>Bacillota</taxon>
        <taxon>Bacilli</taxon>
        <taxon>Bacillales</taxon>
        <taxon>Bacillaceae</taxon>
        <taxon>Aliibacillus</taxon>
    </lineage>
</organism>
<keyword evidence="3" id="KW-0378">Hydrolase</keyword>
<dbReference type="InterPro" id="IPR016071">
    <property type="entry name" value="Staphylococal_nuclease_OB-fold"/>
</dbReference>
<dbReference type="EMBL" id="JBHSPF010000079">
    <property type="protein sequence ID" value="MFC5630007.1"/>
    <property type="molecule type" value="Genomic_DNA"/>
</dbReference>
<dbReference type="Pfam" id="PF00565">
    <property type="entry name" value="SNase"/>
    <property type="match status" value="1"/>
</dbReference>
<dbReference type="CDD" id="cd00175">
    <property type="entry name" value="SNc"/>
    <property type="match status" value="1"/>
</dbReference>
<dbReference type="InterPro" id="IPR035437">
    <property type="entry name" value="SNase_OB-fold_sf"/>
</dbReference>
<evidence type="ECO:0000313" key="5">
    <source>
        <dbReference type="EMBL" id="MFC5630007.1"/>
    </source>
</evidence>
<dbReference type="PANTHER" id="PTHR12302">
    <property type="entry name" value="EBNA2 BINDING PROTEIN P100"/>
    <property type="match status" value="1"/>
</dbReference>
<dbReference type="Gene3D" id="2.40.50.90">
    <property type="match status" value="1"/>
</dbReference>
<protein>
    <submittedName>
        <fullName evidence="5">Thermonuclease family protein</fullName>
    </submittedName>
</protein>
<name>A0ABW0U954_9BACI</name>
<sequence>MKRQKNHILSVIISLIFFVLLAGCTSSAFEPGEVLPLQVTEVIDGDTLKGIVNGQEETIRLLLIDTPETVHPSKPEEPFGKEASEFVKNEIDKADEIYIEIDTTIRDKYDRFLAYVWVEEKMLNELLIAEGLARVAYVYEPNTRYVDMLRRVEKEAKRRKVGIWEQDGYVTSNGFHPEVYQEISCDEPTIKGNRSSRGDWIYHTPSSPHYEQTIAEEMFCTEQEAQNAGYRPIRP</sequence>
<gene>
    <name evidence="5" type="ORF">ACFPTR_14250</name>
</gene>
<keyword evidence="2" id="KW-0255">Endonuclease</keyword>
<dbReference type="PANTHER" id="PTHR12302:SF3">
    <property type="entry name" value="SERINE_THREONINE-PROTEIN KINASE 31"/>
    <property type="match status" value="1"/>
</dbReference>
<evidence type="ECO:0000256" key="2">
    <source>
        <dbReference type="ARBA" id="ARBA00022759"/>
    </source>
</evidence>
<evidence type="ECO:0000256" key="1">
    <source>
        <dbReference type="ARBA" id="ARBA00022722"/>
    </source>
</evidence>
<dbReference type="SUPFAM" id="SSF50199">
    <property type="entry name" value="Staphylococcal nuclease"/>
    <property type="match status" value="1"/>
</dbReference>
<dbReference type="Proteomes" id="UP001596143">
    <property type="component" value="Unassembled WGS sequence"/>
</dbReference>
<feature type="domain" description="TNase-like" evidence="4">
    <location>
        <begin position="33"/>
        <end position="166"/>
    </location>
</feature>